<reference evidence="1" key="1">
    <citation type="submission" date="2023-01" db="EMBL/GenBank/DDBJ databases">
        <title>Human gut microbiome strain richness.</title>
        <authorList>
            <person name="Chen-Liaw A."/>
        </authorList>
    </citation>
    <scope>NUCLEOTIDE SEQUENCE</scope>
    <source>
        <strain evidence="1">1001217st2_G6_1001217B_191108</strain>
    </source>
</reference>
<protein>
    <submittedName>
        <fullName evidence="1">Uncharacterized protein</fullName>
    </submittedName>
</protein>
<evidence type="ECO:0000313" key="2">
    <source>
        <dbReference type="Proteomes" id="UP001211987"/>
    </source>
</evidence>
<organism evidence="1 2">
    <name type="scientific">Thomasclavelia ramosa</name>
    <dbReference type="NCBI Taxonomy" id="1547"/>
    <lineage>
        <taxon>Bacteria</taxon>
        <taxon>Bacillati</taxon>
        <taxon>Bacillota</taxon>
        <taxon>Erysipelotrichia</taxon>
        <taxon>Erysipelotrichales</taxon>
        <taxon>Coprobacillaceae</taxon>
        <taxon>Thomasclavelia</taxon>
    </lineage>
</organism>
<evidence type="ECO:0000313" key="1">
    <source>
        <dbReference type="EMBL" id="MDB7085604.1"/>
    </source>
</evidence>
<dbReference type="AlphaFoldDB" id="A0A9Q3A5A8"/>
<name>A0A9Q3A5A8_9FIRM</name>
<proteinExistence type="predicted"/>
<dbReference type="EMBL" id="JAQLKE010000045">
    <property type="protein sequence ID" value="MDB7085604.1"/>
    <property type="molecule type" value="Genomic_DNA"/>
</dbReference>
<dbReference type="RefSeq" id="WP_003539247.1">
    <property type="nucleotide sequence ID" value="NZ_AP031443.1"/>
</dbReference>
<comment type="caution">
    <text evidence="1">The sequence shown here is derived from an EMBL/GenBank/DDBJ whole genome shotgun (WGS) entry which is preliminary data.</text>
</comment>
<gene>
    <name evidence="1" type="ORF">PM738_17515</name>
</gene>
<dbReference type="GeneID" id="64197042"/>
<accession>A0A9Q3A5A8</accession>
<dbReference type="Proteomes" id="UP001211987">
    <property type="component" value="Unassembled WGS sequence"/>
</dbReference>
<sequence length="69" mass="8522">MHRDIFKDVVDLVCCNYISDLRFLVKEVYQKIHKINFKEYDICELQKFFSYVFNIEISNYEDIEKFLNN</sequence>